<dbReference type="InterPro" id="IPR024344">
    <property type="entry name" value="MDMPI_metal-binding"/>
</dbReference>
<dbReference type="InterPro" id="IPR010872">
    <property type="entry name" value="MDMPI_C-term_domain"/>
</dbReference>
<dbReference type="GO" id="GO:0016853">
    <property type="term" value="F:isomerase activity"/>
    <property type="evidence" value="ECO:0007669"/>
    <property type="project" value="UniProtKB-KW"/>
</dbReference>
<feature type="domain" description="MDMPI C-terminal" evidence="1">
    <location>
        <begin position="151"/>
        <end position="237"/>
    </location>
</feature>
<evidence type="ECO:0000313" key="4">
    <source>
        <dbReference type="Proteomes" id="UP000677804"/>
    </source>
</evidence>
<accession>A0ABX8D2H5</accession>
<evidence type="ECO:0000259" key="1">
    <source>
        <dbReference type="Pfam" id="PF07398"/>
    </source>
</evidence>
<dbReference type="PANTHER" id="PTHR40758">
    <property type="entry name" value="CONSERVED PROTEIN"/>
    <property type="match status" value="1"/>
</dbReference>
<dbReference type="Pfam" id="PF11716">
    <property type="entry name" value="MDMPI_N"/>
    <property type="match status" value="1"/>
</dbReference>
<dbReference type="InterPro" id="IPR034660">
    <property type="entry name" value="DinB/YfiT-like"/>
</dbReference>
<keyword evidence="3" id="KW-0413">Isomerase</keyword>
<protein>
    <submittedName>
        <fullName evidence="3">Maleylpyruvate isomerase family mycothiol-dependent enzyme</fullName>
    </submittedName>
</protein>
<gene>
    <name evidence="3" type="ORF">KG103_11325</name>
</gene>
<dbReference type="SUPFAM" id="SSF109854">
    <property type="entry name" value="DinB/YfiT-like putative metalloenzymes"/>
    <property type="match status" value="1"/>
</dbReference>
<organism evidence="3 4">
    <name type="scientific">Cellulomonas wangleii</name>
    <dbReference type="NCBI Taxonomy" id="2816956"/>
    <lineage>
        <taxon>Bacteria</taxon>
        <taxon>Bacillati</taxon>
        <taxon>Actinomycetota</taxon>
        <taxon>Actinomycetes</taxon>
        <taxon>Micrococcales</taxon>
        <taxon>Cellulomonadaceae</taxon>
        <taxon>Cellulomonas</taxon>
    </lineage>
</organism>
<evidence type="ECO:0000259" key="2">
    <source>
        <dbReference type="Pfam" id="PF11716"/>
    </source>
</evidence>
<feature type="domain" description="Mycothiol-dependent maleylpyruvate isomerase metal-binding" evidence="2">
    <location>
        <begin position="28"/>
        <end position="136"/>
    </location>
</feature>
<dbReference type="Pfam" id="PF07398">
    <property type="entry name" value="MDMPI_C"/>
    <property type="match status" value="1"/>
</dbReference>
<sequence>MTRDLGDAAVTTVPGSQPDLATLAALQERFRTGIGEVAPDVPVPWCGRWRVRHLVVHLARIHHWAAGQARRRQETPLGRGPFVLDDLYAAQAAELHETLAALDPDAPAWTLDDSGVVRFWHRRQVHETLVHLWDLRTAGDLPLEVAPALWADTVDEVVRVMHPRQVRLGRSTASPVRVGLAATDAGRTWTVHARDDAPAAPVAEVAGPAASLALLLWGRTTLDDPHLAATGDRAALQAALGGPLTP</sequence>
<name>A0ABX8D2H5_9CELL</name>
<dbReference type="InterPro" id="IPR017517">
    <property type="entry name" value="Maleyloyr_isom"/>
</dbReference>
<keyword evidence="4" id="KW-1185">Reference proteome</keyword>
<dbReference type="PANTHER" id="PTHR40758:SF1">
    <property type="entry name" value="CONSERVED PROTEIN"/>
    <property type="match status" value="1"/>
</dbReference>
<proteinExistence type="predicted"/>
<reference evidence="3 4" key="1">
    <citation type="submission" date="2021-05" db="EMBL/GenBank/DDBJ databases">
        <title>Novel species in genus Cellulomonas.</title>
        <authorList>
            <person name="Zhang G."/>
        </authorList>
    </citation>
    <scope>NUCLEOTIDE SEQUENCE [LARGE SCALE GENOMIC DNA]</scope>
    <source>
        <strain evidence="4">zg-ZUI222</strain>
    </source>
</reference>
<dbReference type="NCBIfam" id="TIGR03083">
    <property type="entry name" value="maleylpyruvate isomerase family mycothiol-dependent enzyme"/>
    <property type="match status" value="1"/>
</dbReference>
<dbReference type="RefSeq" id="WP_207341042.1">
    <property type="nucleotide sequence ID" value="NZ_CP074405.1"/>
</dbReference>
<evidence type="ECO:0000313" key="3">
    <source>
        <dbReference type="EMBL" id="QVI61105.1"/>
    </source>
</evidence>
<dbReference type="Proteomes" id="UP000677804">
    <property type="component" value="Chromosome"/>
</dbReference>
<dbReference type="EMBL" id="CP074405">
    <property type="protein sequence ID" value="QVI61105.1"/>
    <property type="molecule type" value="Genomic_DNA"/>
</dbReference>